<protein>
    <recommendedName>
        <fullName evidence="2">NERD domain-containing protein</fullName>
    </recommendedName>
</protein>
<organism evidence="3 4">
    <name type="scientific">Papaver somniferum</name>
    <name type="common">Opium poppy</name>
    <dbReference type="NCBI Taxonomy" id="3469"/>
    <lineage>
        <taxon>Eukaryota</taxon>
        <taxon>Viridiplantae</taxon>
        <taxon>Streptophyta</taxon>
        <taxon>Embryophyta</taxon>
        <taxon>Tracheophyta</taxon>
        <taxon>Spermatophyta</taxon>
        <taxon>Magnoliopsida</taxon>
        <taxon>Ranunculales</taxon>
        <taxon>Papaveraceae</taxon>
        <taxon>Papaveroideae</taxon>
        <taxon>Papaver</taxon>
    </lineage>
</organism>
<gene>
    <name evidence="3" type="ORF">C5167_008333</name>
</gene>
<keyword evidence="1" id="KW-0732">Signal</keyword>
<dbReference type="OrthoDB" id="1874403at2759"/>
<evidence type="ECO:0000313" key="3">
    <source>
        <dbReference type="EMBL" id="RZC64643.1"/>
    </source>
</evidence>
<proteinExistence type="predicted"/>
<dbReference type="PANTHER" id="PTHR35287">
    <property type="entry name" value="SI:ZFOS-911D5.4"/>
    <property type="match status" value="1"/>
</dbReference>
<feature type="domain" description="NERD" evidence="2">
    <location>
        <begin position="62"/>
        <end position="180"/>
    </location>
</feature>
<feature type="chain" id="PRO_5021454727" description="NERD domain-containing protein" evidence="1">
    <location>
        <begin position="18"/>
        <end position="359"/>
    </location>
</feature>
<keyword evidence="4" id="KW-1185">Reference proteome</keyword>
<dbReference type="PROSITE" id="PS50965">
    <property type="entry name" value="NERD"/>
    <property type="match status" value="1"/>
</dbReference>
<dbReference type="Gramene" id="RZC64643">
    <property type="protein sequence ID" value="RZC64643"/>
    <property type="gene ID" value="C5167_008333"/>
</dbReference>
<dbReference type="OMA" id="VISSDQW"/>
<evidence type="ECO:0000256" key="1">
    <source>
        <dbReference type="SAM" id="SignalP"/>
    </source>
</evidence>
<dbReference type="AlphaFoldDB" id="A0A4Y7JU86"/>
<dbReference type="STRING" id="3469.A0A4Y7JU86"/>
<dbReference type="PANTHER" id="PTHR35287:SF1">
    <property type="entry name" value="SI:ZFOS-911D5.4"/>
    <property type="match status" value="1"/>
</dbReference>
<accession>A0A4Y7JU86</accession>
<dbReference type="EMBL" id="CM010720">
    <property type="protein sequence ID" value="RZC64643.1"/>
    <property type="molecule type" value="Genomic_DNA"/>
</dbReference>
<dbReference type="InterPro" id="IPR011528">
    <property type="entry name" value="NERD"/>
</dbReference>
<sequence>MWLKVLYVLLIYQIFRRFLYDDSVLEAERNDTNAKFPISAGIYRRFRRFLYADDDILEDQTSDTDAKFLVGERAEKVYGGKLYLGLRIPDHDTGSRQNIDMVVVTKEKIVVIHVKNFSGHVKIDSDGRWICAGGEKQPKVENHPNPVVEAKRQVEVLESYFEQRGVELPNGYVTYRVVLSNPSCRALPFVDFPPEVVPFDQLITPQPETKGVFTGWNCRIKDAFRGGKKEEQDRINRFNQQLHFVLSTAPMWDRLELEGNKHLLGEFLRFEGKDVLALRQIKRSKVSRLVIQKSSMFGFGCSEFQVLYSARDYRSQGASGSKWKEVTVKSSIEVLFQQQNSIKVRKFKLSSIISMSLTA</sequence>
<evidence type="ECO:0000259" key="2">
    <source>
        <dbReference type="PROSITE" id="PS50965"/>
    </source>
</evidence>
<name>A0A4Y7JU86_PAPSO</name>
<dbReference type="Pfam" id="PF08378">
    <property type="entry name" value="NERD"/>
    <property type="match status" value="1"/>
</dbReference>
<evidence type="ECO:0000313" key="4">
    <source>
        <dbReference type="Proteomes" id="UP000316621"/>
    </source>
</evidence>
<reference evidence="3 4" key="1">
    <citation type="journal article" date="2018" name="Science">
        <title>The opium poppy genome and morphinan production.</title>
        <authorList>
            <person name="Guo L."/>
            <person name="Winzer T."/>
            <person name="Yang X."/>
            <person name="Li Y."/>
            <person name="Ning Z."/>
            <person name="He Z."/>
            <person name="Teodor R."/>
            <person name="Lu Y."/>
            <person name="Bowser T.A."/>
            <person name="Graham I.A."/>
            <person name="Ye K."/>
        </authorList>
    </citation>
    <scope>NUCLEOTIDE SEQUENCE [LARGE SCALE GENOMIC DNA]</scope>
    <source>
        <strain evidence="4">cv. HN1</strain>
        <tissue evidence="3">Leaves</tissue>
    </source>
</reference>
<feature type="signal peptide" evidence="1">
    <location>
        <begin position="1"/>
        <end position="17"/>
    </location>
</feature>
<dbReference type="Proteomes" id="UP000316621">
    <property type="component" value="Chromosome 6"/>
</dbReference>